<accession>A0A5D0CY63</accession>
<name>A0A5D0CY63_9BACL</name>
<organism evidence="1 2">
    <name type="scientific">Paenibacillus faecis</name>
    <dbReference type="NCBI Taxonomy" id="862114"/>
    <lineage>
        <taxon>Bacteria</taxon>
        <taxon>Bacillati</taxon>
        <taxon>Bacillota</taxon>
        <taxon>Bacilli</taxon>
        <taxon>Bacillales</taxon>
        <taxon>Paenibacillaceae</taxon>
        <taxon>Paenibacillus</taxon>
    </lineage>
</organism>
<dbReference type="Proteomes" id="UP000325218">
    <property type="component" value="Unassembled WGS sequence"/>
</dbReference>
<dbReference type="SUPFAM" id="SSF52540">
    <property type="entry name" value="P-loop containing nucleoside triphosphate hydrolases"/>
    <property type="match status" value="1"/>
</dbReference>
<dbReference type="InterPro" id="IPR027417">
    <property type="entry name" value="P-loop_NTPase"/>
</dbReference>
<gene>
    <name evidence="1" type="ORF">FRY98_04765</name>
</gene>
<dbReference type="EMBL" id="VSDO01000001">
    <property type="protein sequence ID" value="TYA14979.1"/>
    <property type="molecule type" value="Genomic_DNA"/>
</dbReference>
<keyword evidence="2" id="KW-1185">Reference proteome</keyword>
<reference evidence="1 2" key="1">
    <citation type="submission" date="2019-08" db="EMBL/GenBank/DDBJ databases">
        <title>Genome sequencing of Paenibacillus faecis DSM 23593(T).</title>
        <authorList>
            <person name="Kook J.-K."/>
            <person name="Park S.-N."/>
            <person name="Lim Y.K."/>
        </authorList>
    </citation>
    <scope>NUCLEOTIDE SEQUENCE [LARGE SCALE GENOMIC DNA]</scope>
    <source>
        <strain evidence="1 2">DSM 23593</strain>
    </source>
</reference>
<dbReference type="Pfam" id="PF13238">
    <property type="entry name" value="AAA_18"/>
    <property type="match status" value="1"/>
</dbReference>
<evidence type="ECO:0000313" key="2">
    <source>
        <dbReference type="Proteomes" id="UP000325218"/>
    </source>
</evidence>
<evidence type="ECO:0000313" key="1">
    <source>
        <dbReference type="EMBL" id="TYA14979.1"/>
    </source>
</evidence>
<dbReference type="Gene3D" id="3.40.50.300">
    <property type="entry name" value="P-loop containing nucleotide triphosphate hydrolases"/>
    <property type="match status" value="1"/>
</dbReference>
<protein>
    <submittedName>
        <fullName evidence="1">AAA family ATPase</fullName>
    </submittedName>
</protein>
<dbReference type="OrthoDB" id="359078at2"/>
<dbReference type="AlphaFoldDB" id="A0A5D0CY63"/>
<proteinExistence type="predicted"/>
<sequence length="192" mass="22489">MLCPNHYYFLSYSSRRKELEFEHERVSPKMNIPLFIVTGCSGSGKTTISQELGKRMHDFTVFDMDLIVNHDDYQTACNNWIRIAYQLAKYGRKTILFGNVPSPYNIQICDRIRYFSNIKYLHLHCSLEARMQRLLARGGPWNKQNIYHYHQFAERLLVQARESKPPTPVIDTSKFSVVDSVKMISSWAKSNE</sequence>
<comment type="caution">
    <text evidence="1">The sequence shown here is derived from an EMBL/GenBank/DDBJ whole genome shotgun (WGS) entry which is preliminary data.</text>
</comment>